<sequence>MHHALEIDEILQTILQYFTLHDDDYSARHRIWKLRICRRTLAYLARTCKALSNSALDTLWERQSSLMPVLKLFPTFQTVGKGQYDFVAPIEPEHWQRFLSYSRRIQTFSFSADGRLLPAVYERVFRASDHPILFPALQRMIWSRNCPIDEGALLAFVSPSLRIADIQSFGVRKFISQDPTNSEDRNVLDALLHSLSELSLQLEDLKIGVQLTPTAERIIPTLHSIQALDLSMAGSWRYVDSFYALGRMQNLTELHISMLTLHMEDDVPPGLFKSLRTLYVWGAPATVGSVLRVVASNQLRVLQVKAGYSYPLEEWRECLASLPPRLADSLIEFRLECMRGLHSLSDTAGHIMCVAAPMMSCPNLEKVAFDLEGPLHASDADVRQMVAAWEKLREFRLWFHKSGEGPTLQSLVSCADLCSDLCELELSVDARTALQSPPAQIRPSLTRLAFLGNAKITVGQGETVGKYIHHLFPNLRDFDVYAWAAEENETWVTAKKNIPTLSAMHNESGYRSREASPSPSEDKSSFRT</sequence>
<keyword evidence="3" id="KW-1185">Reference proteome</keyword>
<protein>
    <recommendedName>
        <fullName evidence="4">F-box domain-containing protein</fullName>
    </recommendedName>
</protein>
<dbReference type="OrthoDB" id="3222238at2759"/>
<dbReference type="SUPFAM" id="SSF52047">
    <property type="entry name" value="RNI-like"/>
    <property type="match status" value="1"/>
</dbReference>
<name>A0A4R0RDP0_9APHY</name>
<dbReference type="InterPro" id="IPR032675">
    <property type="entry name" value="LRR_dom_sf"/>
</dbReference>
<reference evidence="2 3" key="1">
    <citation type="submission" date="2018-11" db="EMBL/GenBank/DDBJ databases">
        <title>Genome assembly of Steccherinum ochraceum LE-BIN_3174, the white-rot fungus of the Steccherinaceae family (The Residual Polyporoid clade, Polyporales, Basidiomycota).</title>
        <authorList>
            <person name="Fedorova T.V."/>
            <person name="Glazunova O.A."/>
            <person name="Landesman E.O."/>
            <person name="Moiseenko K.V."/>
            <person name="Psurtseva N.V."/>
            <person name="Savinova O.S."/>
            <person name="Shakhova N.V."/>
            <person name="Tyazhelova T.V."/>
            <person name="Vasina D.V."/>
        </authorList>
    </citation>
    <scope>NUCLEOTIDE SEQUENCE [LARGE SCALE GENOMIC DNA]</scope>
    <source>
        <strain evidence="2 3">LE-BIN_3174</strain>
    </source>
</reference>
<dbReference type="EMBL" id="RWJN01000433">
    <property type="protein sequence ID" value="TCD61748.1"/>
    <property type="molecule type" value="Genomic_DNA"/>
</dbReference>
<accession>A0A4R0RDP0</accession>
<dbReference type="AlphaFoldDB" id="A0A4R0RDP0"/>
<proteinExistence type="predicted"/>
<dbReference type="STRING" id="92696.A0A4R0RDP0"/>
<organism evidence="2 3">
    <name type="scientific">Steccherinum ochraceum</name>
    <dbReference type="NCBI Taxonomy" id="92696"/>
    <lineage>
        <taxon>Eukaryota</taxon>
        <taxon>Fungi</taxon>
        <taxon>Dikarya</taxon>
        <taxon>Basidiomycota</taxon>
        <taxon>Agaricomycotina</taxon>
        <taxon>Agaricomycetes</taxon>
        <taxon>Polyporales</taxon>
        <taxon>Steccherinaceae</taxon>
        <taxon>Steccherinum</taxon>
    </lineage>
</organism>
<gene>
    <name evidence="2" type="ORF">EIP91_007974</name>
</gene>
<evidence type="ECO:0000313" key="2">
    <source>
        <dbReference type="EMBL" id="TCD61748.1"/>
    </source>
</evidence>
<feature type="region of interest" description="Disordered" evidence="1">
    <location>
        <begin position="505"/>
        <end position="528"/>
    </location>
</feature>
<feature type="compositionally biased region" description="Basic and acidic residues" evidence="1">
    <location>
        <begin position="508"/>
        <end position="528"/>
    </location>
</feature>
<evidence type="ECO:0000313" key="3">
    <source>
        <dbReference type="Proteomes" id="UP000292702"/>
    </source>
</evidence>
<evidence type="ECO:0008006" key="4">
    <source>
        <dbReference type="Google" id="ProtNLM"/>
    </source>
</evidence>
<evidence type="ECO:0000256" key="1">
    <source>
        <dbReference type="SAM" id="MobiDB-lite"/>
    </source>
</evidence>
<comment type="caution">
    <text evidence="2">The sequence shown here is derived from an EMBL/GenBank/DDBJ whole genome shotgun (WGS) entry which is preliminary data.</text>
</comment>
<dbReference type="Gene3D" id="3.80.10.10">
    <property type="entry name" value="Ribonuclease Inhibitor"/>
    <property type="match status" value="1"/>
</dbReference>
<dbReference type="Proteomes" id="UP000292702">
    <property type="component" value="Unassembled WGS sequence"/>
</dbReference>